<dbReference type="OrthoDB" id="1494081at2"/>
<proteinExistence type="predicted"/>
<evidence type="ECO:0000313" key="2">
    <source>
        <dbReference type="EMBL" id="AEE50096.1"/>
    </source>
</evidence>
<reference key="2">
    <citation type="submission" date="2011-04" db="EMBL/GenBank/DDBJ databases">
        <title>Complete sequence of chromosome of Haliscomenobacter hydrossis DSM 1100.</title>
        <authorList>
            <consortium name="US DOE Joint Genome Institute (JGI-PGF)"/>
            <person name="Lucas S."/>
            <person name="Han J."/>
            <person name="Lapidus A."/>
            <person name="Bruce D."/>
            <person name="Goodwin L."/>
            <person name="Pitluck S."/>
            <person name="Peters L."/>
            <person name="Kyrpides N."/>
            <person name="Mavromatis K."/>
            <person name="Ivanova N."/>
            <person name="Ovchinnikova G."/>
            <person name="Pagani I."/>
            <person name="Daligault H."/>
            <person name="Detter J.C."/>
            <person name="Han C."/>
            <person name="Land M."/>
            <person name="Hauser L."/>
            <person name="Markowitz V."/>
            <person name="Cheng J.-F."/>
            <person name="Hugenholtz P."/>
            <person name="Woyke T."/>
            <person name="Wu D."/>
            <person name="Verbarg S."/>
            <person name="Frueling A."/>
            <person name="Brambilla E."/>
            <person name="Klenk H.-P."/>
            <person name="Eisen J.A."/>
        </authorList>
    </citation>
    <scope>NUCLEOTIDE SEQUENCE</scope>
    <source>
        <strain>DSM 1100</strain>
    </source>
</reference>
<dbReference type="Proteomes" id="UP000008461">
    <property type="component" value="Chromosome"/>
</dbReference>
<dbReference type="KEGG" id="hhy:Halhy_2214"/>
<feature type="transmembrane region" description="Helical" evidence="1">
    <location>
        <begin position="12"/>
        <end position="34"/>
    </location>
</feature>
<evidence type="ECO:0000313" key="3">
    <source>
        <dbReference type="Proteomes" id="UP000008461"/>
    </source>
</evidence>
<keyword evidence="1" id="KW-0812">Transmembrane</keyword>
<keyword evidence="1" id="KW-1133">Transmembrane helix</keyword>
<name>F4KT26_HALH1</name>
<organism evidence="2 3">
    <name type="scientific">Haliscomenobacter hydrossis (strain ATCC 27775 / DSM 1100 / LMG 10767 / O)</name>
    <dbReference type="NCBI Taxonomy" id="760192"/>
    <lineage>
        <taxon>Bacteria</taxon>
        <taxon>Pseudomonadati</taxon>
        <taxon>Bacteroidota</taxon>
        <taxon>Saprospiria</taxon>
        <taxon>Saprospirales</taxon>
        <taxon>Haliscomenobacteraceae</taxon>
        <taxon>Haliscomenobacter</taxon>
    </lineage>
</organism>
<keyword evidence="1" id="KW-0472">Membrane</keyword>
<dbReference type="EMBL" id="CP002691">
    <property type="protein sequence ID" value="AEE50096.1"/>
    <property type="molecule type" value="Genomic_DNA"/>
</dbReference>
<dbReference type="AlphaFoldDB" id="F4KT26"/>
<protein>
    <submittedName>
        <fullName evidence="2">Uncharacterized protein</fullName>
    </submittedName>
</protein>
<sequence>MTEILFAQKLRLELLWWLLTALLVVLIMAPIYLYTEGYPFWRINIIYIVTFITVVRHLFLLPTTFLATIQWLKVALIFLSIPAIFMLVQEMNRFQVFLDYNEPEKLVGLMPIDTLRAMVKYVRSEIILFGVGSVISLVVLPFRMIRSVWRYRNTGKP</sequence>
<feature type="transmembrane region" description="Helical" evidence="1">
    <location>
        <begin position="71"/>
        <end position="88"/>
    </location>
</feature>
<keyword evidence="3" id="KW-1185">Reference proteome</keyword>
<dbReference type="RefSeq" id="WP_013764648.1">
    <property type="nucleotide sequence ID" value="NC_015510.1"/>
</dbReference>
<gene>
    <name evidence="2" type="ordered locus">Halhy_2214</name>
</gene>
<reference evidence="2 3" key="1">
    <citation type="journal article" date="2011" name="Stand. Genomic Sci.">
        <title>Complete genome sequence of Haliscomenobacter hydrossis type strain (O).</title>
        <authorList>
            <consortium name="US DOE Joint Genome Institute (JGI-PGF)"/>
            <person name="Daligault H."/>
            <person name="Lapidus A."/>
            <person name="Zeytun A."/>
            <person name="Nolan M."/>
            <person name="Lucas S."/>
            <person name="Del Rio T.G."/>
            <person name="Tice H."/>
            <person name="Cheng J.F."/>
            <person name="Tapia R."/>
            <person name="Han C."/>
            <person name="Goodwin L."/>
            <person name="Pitluck S."/>
            <person name="Liolios K."/>
            <person name="Pagani I."/>
            <person name="Ivanova N."/>
            <person name="Huntemann M."/>
            <person name="Mavromatis K."/>
            <person name="Mikhailova N."/>
            <person name="Pati A."/>
            <person name="Chen A."/>
            <person name="Palaniappan K."/>
            <person name="Land M."/>
            <person name="Hauser L."/>
            <person name="Brambilla E.M."/>
            <person name="Rohde M."/>
            <person name="Verbarg S."/>
            <person name="Goker M."/>
            <person name="Bristow J."/>
            <person name="Eisen J.A."/>
            <person name="Markowitz V."/>
            <person name="Hugenholtz P."/>
            <person name="Kyrpides N.C."/>
            <person name="Klenk H.P."/>
            <person name="Woyke T."/>
        </authorList>
    </citation>
    <scope>NUCLEOTIDE SEQUENCE [LARGE SCALE GENOMIC DNA]</scope>
    <source>
        <strain evidence="3">ATCC 27775 / DSM 1100 / LMG 10767 / O</strain>
    </source>
</reference>
<dbReference type="HOGENOM" id="CLU_1675457_0_0_10"/>
<accession>F4KT26</accession>
<feature type="transmembrane region" description="Helical" evidence="1">
    <location>
        <begin position="126"/>
        <end position="145"/>
    </location>
</feature>
<feature type="transmembrane region" description="Helical" evidence="1">
    <location>
        <begin position="40"/>
        <end position="59"/>
    </location>
</feature>
<evidence type="ECO:0000256" key="1">
    <source>
        <dbReference type="SAM" id="Phobius"/>
    </source>
</evidence>
<dbReference type="STRING" id="760192.Halhy_2214"/>